<reference evidence="3 4" key="1">
    <citation type="submission" date="2019-02" db="EMBL/GenBank/DDBJ databases">
        <title>Deep-cultivation of Planctomycetes and their phenomic and genomic characterization uncovers novel biology.</title>
        <authorList>
            <person name="Wiegand S."/>
            <person name="Jogler M."/>
            <person name="Boedeker C."/>
            <person name="Pinto D."/>
            <person name="Vollmers J."/>
            <person name="Rivas-Marin E."/>
            <person name="Kohn T."/>
            <person name="Peeters S.H."/>
            <person name="Heuer A."/>
            <person name="Rast P."/>
            <person name="Oberbeckmann S."/>
            <person name="Bunk B."/>
            <person name="Jeske O."/>
            <person name="Meyerdierks A."/>
            <person name="Storesund J.E."/>
            <person name="Kallscheuer N."/>
            <person name="Luecker S."/>
            <person name="Lage O.M."/>
            <person name="Pohl T."/>
            <person name="Merkel B.J."/>
            <person name="Hornburger P."/>
            <person name="Mueller R.-W."/>
            <person name="Bruemmer F."/>
            <person name="Labrenz M."/>
            <person name="Spormann A.M."/>
            <person name="Op Den Camp H."/>
            <person name="Overmann J."/>
            <person name="Amann R."/>
            <person name="Jetten M.S.M."/>
            <person name="Mascher T."/>
            <person name="Medema M.H."/>
            <person name="Devos D.P."/>
            <person name="Kaster A.-K."/>
            <person name="Ovreas L."/>
            <person name="Rohde M."/>
            <person name="Galperin M.Y."/>
            <person name="Jogler C."/>
        </authorList>
    </citation>
    <scope>NUCLEOTIDE SEQUENCE [LARGE SCALE GENOMIC DNA]</scope>
    <source>
        <strain evidence="3 4">Pla144</strain>
    </source>
</reference>
<comment type="similarity">
    <text evidence="1 2">Belongs to the phD/YefM antitoxin family.</text>
</comment>
<name>A0A5C6CXZ8_9BACT</name>
<protein>
    <recommendedName>
        <fullName evidence="2">Antitoxin</fullName>
    </recommendedName>
</protein>
<dbReference type="RefSeq" id="WP_146449885.1">
    <property type="nucleotide sequence ID" value="NZ_SJPS01000002.1"/>
</dbReference>
<dbReference type="Proteomes" id="UP000318437">
    <property type="component" value="Unassembled WGS sequence"/>
</dbReference>
<evidence type="ECO:0000313" key="3">
    <source>
        <dbReference type="EMBL" id="TWU28427.1"/>
    </source>
</evidence>
<comment type="caution">
    <text evidence="3">The sequence shown here is derived from an EMBL/GenBank/DDBJ whole genome shotgun (WGS) entry which is preliminary data.</text>
</comment>
<accession>A0A5C6CXZ8</accession>
<dbReference type="InterPro" id="IPR006442">
    <property type="entry name" value="Antitoxin_Phd/YefM"/>
</dbReference>
<evidence type="ECO:0000256" key="2">
    <source>
        <dbReference type="RuleBase" id="RU362080"/>
    </source>
</evidence>
<comment type="function">
    <text evidence="2">Antitoxin component of a type II toxin-antitoxin (TA) system.</text>
</comment>
<dbReference type="OrthoDB" id="165417at2"/>
<keyword evidence="4" id="KW-1185">Reference proteome</keyword>
<sequence length="84" mass="9330">MDTVHLTGSSLDSTDVVAKVIADAQPTLVKIDSGESVVVMPLDEFHSWQETAYLLSNPANAMHLRKSIDQVRTKTYNERELDEA</sequence>
<dbReference type="SUPFAM" id="SSF143120">
    <property type="entry name" value="YefM-like"/>
    <property type="match status" value="1"/>
</dbReference>
<dbReference type="AlphaFoldDB" id="A0A5C6CXZ8"/>
<proteinExistence type="inferred from homology"/>
<evidence type="ECO:0000256" key="1">
    <source>
        <dbReference type="ARBA" id="ARBA00009981"/>
    </source>
</evidence>
<organism evidence="3 4">
    <name type="scientific">Bythopirellula polymerisocia</name>
    <dbReference type="NCBI Taxonomy" id="2528003"/>
    <lineage>
        <taxon>Bacteria</taxon>
        <taxon>Pseudomonadati</taxon>
        <taxon>Planctomycetota</taxon>
        <taxon>Planctomycetia</taxon>
        <taxon>Pirellulales</taxon>
        <taxon>Lacipirellulaceae</taxon>
        <taxon>Bythopirellula</taxon>
    </lineage>
</organism>
<dbReference type="InterPro" id="IPR036165">
    <property type="entry name" value="YefM-like_sf"/>
</dbReference>
<dbReference type="Gene3D" id="3.40.1620.10">
    <property type="entry name" value="YefM-like domain"/>
    <property type="match status" value="1"/>
</dbReference>
<evidence type="ECO:0000313" key="4">
    <source>
        <dbReference type="Proteomes" id="UP000318437"/>
    </source>
</evidence>
<dbReference type="Pfam" id="PF02604">
    <property type="entry name" value="PhdYeFM_antitox"/>
    <property type="match status" value="1"/>
</dbReference>
<gene>
    <name evidence="3" type="primary">yefM</name>
    <name evidence="3" type="ORF">Pla144_17160</name>
</gene>
<dbReference type="EMBL" id="SJPS01000002">
    <property type="protein sequence ID" value="TWU28427.1"/>
    <property type="molecule type" value="Genomic_DNA"/>
</dbReference>